<dbReference type="PROSITE" id="PS00138">
    <property type="entry name" value="SUBTILASE_SER"/>
    <property type="match status" value="1"/>
</dbReference>
<keyword evidence="6 9" id="KW-0720">Serine protease</keyword>
<dbReference type="InterPro" id="IPR010259">
    <property type="entry name" value="S8pro/Inhibitor_I9"/>
</dbReference>
<dbReference type="CDD" id="cd04852">
    <property type="entry name" value="Peptidases_S8_3"/>
    <property type="match status" value="1"/>
</dbReference>
<evidence type="ECO:0000256" key="1">
    <source>
        <dbReference type="ARBA" id="ARBA00011073"/>
    </source>
</evidence>
<evidence type="ECO:0000256" key="2">
    <source>
        <dbReference type="ARBA" id="ARBA00022525"/>
    </source>
</evidence>
<dbReference type="Pfam" id="PF05922">
    <property type="entry name" value="Inhibitor_I9"/>
    <property type="match status" value="1"/>
</dbReference>
<evidence type="ECO:0000313" key="14">
    <source>
        <dbReference type="Proteomes" id="UP001297581"/>
    </source>
</evidence>
<dbReference type="GO" id="GO:0004252">
    <property type="term" value="F:serine-type endopeptidase activity"/>
    <property type="evidence" value="ECO:0007669"/>
    <property type="project" value="UniProtKB-UniRule"/>
</dbReference>
<dbReference type="EMBL" id="JAKUDL010000002">
    <property type="protein sequence ID" value="MCH4293938.1"/>
    <property type="molecule type" value="Genomic_DNA"/>
</dbReference>
<evidence type="ECO:0000256" key="4">
    <source>
        <dbReference type="ARBA" id="ARBA00022729"/>
    </source>
</evidence>
<dbReference type="InterPro" id="IPR045051">
    <property type="entry name" value="SBT"/>
</dbReference>
<accession>A0AAJ1BG08</accession>
<dbReference type="InterPro" id="IPR015500">
    <property type="entry name" value="Peptidase_S8_subtilisin-rel"/>
</dbReference>
<evidence type="ECO:0000259" key="12">
    <source>
        <dbReference type="SMART" id="SM00089"/>
    </source>
</evidence>
<evidence type="ECO:0000256" key="6">
    <source>
        <dbReference type="ARBA" id="ARBA00022825"/>
    </source>
</evidence>
<dbReference type="SUPFAM" id="SSF52025">
    <property type="entry name" value="PA domain"/>
    <property type="match status" value="1"/>
</dbReference>
<dbReference type="InterPro" id="IPR000209">
    <property type="entry name" value="Peptidase_S8/S53_dom"/>
</dbReference>
<organism evidence="13 14">
    <name type="scientific">Shewanella zhuhaiensis</name>
    <dbReference type="NCBI Taxonomy" id="2919576"/>
    <lineage>
        <taxon>Bacteria</taxon>
        <taxon>Pseudomonadati</taxon>
        <taxon>Pseudomonadota</taxon>
        <taxon>Gammaproteobacteria</taxon>
        <taxon>Alteromonadales</taxon>
        <taxon>Shewanellaceae</taxon>
        <taxon>Shewanella</taxon>
    </lineage>
</organism>
<evidence type="ECO:0000256" key="3">
    <source>
        <dbReference type="ARBA" id="ARBA00022670"/>
    </source>
</evidence>
<dbReference type="SUPFAM" id="SSF52743">
    <property type="entry name" value="Subtilisin-like"/>
    <property type="match status" value="1"/>
</dbReference>
<dbReference type="InterPro" id="IPR046450">
    <property type="entry name" value="PA_dom_sf"/>
</dbReference>
<keyword evidence="4 11" id="KW-0732">Signal</keyword>
<dbReference type="InterPro" id="IPR013783">
    <property type="entry name" value="Ig-like_fold"/>
</dbReference>
<evidence type="ECO:0000256" key="8">
    <source>
        <dbReference type="PIRSR" id="PIRSR615500-1"/>
    </source>
</evidence>
<feature type="active site" description="Charge relay system" evidence="8 9">
    <location>
        <position position="214"/>
    </location>
</feature>
<keyword evidence="7" id="KW-0325">Glycoprotein</keyword>
<keyword evidence="3 9" id="KW-0645">Protease</keyword>
<dbReference type="PROSITE" id="PS00136">
    <property type="entry name" value="SUBTILASE_ASP"/>
    <property type="match status" value="1"/>
</dbReference>
<comment type="similarity">
    <text evidence="1 9 10">Belongs to the peptidase S8 family.</text>
</comment>
<feature type="active site" description="Charge relay system" evidence="8 9">
    <location>
        <position position="293"/>
    </location>
</feature>
<gene>
    <name evidence="13" type="ORF">MJ923_06415</name>
</gene>
<evidence type="ECO:0000256" key="11">
    <source>
        <dbReference type="SAM" id="SignalP"/>
    </source>
</evidence>
<dbReference type="PANTHER" id="PTHR10795">
    <property type="entry name" value="PROPROTEIN CONVERTASE SUBTILISIN/KEXIN"/>
    <property type="match status" value="1"/>
</dbReference>
<protein>
    <submittedName>
        <fullName evidence="13">S8 family serine peptidase</fullName>
    </submittedName>
</protein>
<dbReference type="Gene3D" id="3.50.30.30">
    <property type="match status" value="1"/>
</dbReference>
<dbReference type="InterPro" id="IPR020008">
    <property type="entry name" value="GlyGly_CTERM"/>
</dbReference>
<dbReference type="InterPro" id="IPR023828">
    <property type="entry name" value="Peptidase_S8_Ser-AS"/>
</dbReference>
<dbReference type="InterPro" id="IPR036852">
    <property type="entry name" value="Peptidase_S8/S53_dom_sf"/>
</dbReference>
<dbReference type="InterPro" id="IPR007280">
    <property type="entry name" value="Peptidase_C_arc/bac"/>
</dbReference>
<dbReference type="InterPro" id="IPR022409">
    <property type="entry name" value="PKD/Chitinase_dom"/>
</dbReference>
<dbReference type="CDD" id="cd04818">
    <property type="entry name" value="PA_subtilisin_1"/>
    <property type="match status" value="1"/>
</dbReference>
<dbReference type="Gene3D" id="2.60.120.380">
    <property type="match status" value="1"/>
</dbReference>
<dbReference type="InterPro" id="IPR003137">
    <property type="entry name" value="PA_domain"/>
</dbReference>
<reference evidence="13 14" key="1">
    <citation type="submission" date="2022-02" db="EMBL/GenBank/DDBJ databases">
        <title>The genome sequence of Shewanella sp. 3B26.</title>
        <authorList>
            <person name="Du J."/>
        </authorList>
    </citation>
    <scope>NUCLEOTIDE SEQUENCE [LARGE SCALE GENOMIC DNA]</scope>
    <source>
        <strain evidence="13 14">3B26</strain>
    </source>
</reference>
<dbReference type="Proteomes" id="UP001297581">
    <property type="component" value="Unassembled WGS sequence"/>
</dbReference>
<keyword evidence="2" id="KW-0964">Secreted</keyword>
<evidence type="ECO:0000256" key="9">
    <source>
        <dbReference type="PROSITE-ProRule" id="PRU01240"/>
    </source>
</evidence>
<feature type="active site" description="Charge relay system" evidence="8 9">
    <location>
        <position position="643"/>
    </location>
</feature>
<dbReference type="Pfam" id="PF04151">
    <property type="entry name" value="PPC"/>
    <property type="match status" value="1"/>
</dbReference>
<keyword evidence="14" id="KW-1185">Reference proteome</keyword>
<dbReference type="PRINTS" id="PR00723">
    <property type="entry name" value="SUBTILISIN"/>
</dbReference>
<dbReference type="Pfam" id="PF22352">
    <property type="entry name" value="K319L-like_PKD"/>
    <property type="match status" value="1"/>
</dbReference>
<dbReference type="Gene3D" id="2.60.40.10">
    <property type="entry name" value="Immunoglobulins"/>
    <property type="match status" value="1"/>
</dbReference>
<dbReference type="Pfam" id="PF02225">
    <property type="entry name" value="PA"/>
    <property type="match status" value="1"/>
</dbReference>
<dbReference type="GO" id="GO:0006508">
    <property type="term" value="P:proteolysis"/>
    <property type="evidence" value="ECO:0007669"/>
    <property type="project" value="UniProtKB-KW"/>
</dbReference>
<sequence length="1280" mass="134125">MKTKIALAISMALLSGAASSQTVSSASGEMALSDVLKQFSGRNHSADSAHPKFIPEAGLGNEVHTYIVRLTDKAVANYNGDIQGFKATSPQFSRAKGDVNNTKLNVRKPEVRAYASFLKAKQDNFVLKAKASTGDDVEFVTSFQYAFNGVSMRMTQAQAQKLAQLPEVAFIEREKLEQMETDASQALIGSPKVWDGSATGTKAMGEGVIVGIIDSGINTDHPSFADVGGDGYDHTNPWGQGVYVGDCAADFAGMCNDKLIGVHSYPEITKNYDDLDVFGPTPPAKNGEDYGGHGSHVASTAAGNILKDVPFVEGEVDKLVGDGTETGLKFEQISGVAPHANIVAYQICNPGNTGDTYSGCPTSATLKALDDAIKEGVDVLNYSISGGGHPWRSAAELGFLAARNAGIFVAAAAGNTRSNIKQVPYTTPKHAPWYTSVANSTHGRDIAQQMMLGDTKFDFTPSGPGLTETVSGNLVYAGAVDAANFQGCNAFAADVFKDKIALIKRGSCAFVDKISHAVAAGAKAVVIFNSDGSGNARFGMAGVEDIKVPAIGIGNADGLEIVKLLDANPALTLTIDPALAIKEKPADILSASSLLGPNGSIDVMVPYVAAPGSDIYAAYADEQYGHDKTGTDPADFTLMSGTSMASPHVAGAGALLKSLHKDWTPDNIRSALMLTATGAQAMKKADGTTVADPFDVGAGRIRVDLAAKTGLIMDESALNYEIANPDTGGDPRKLNLPSMQDSKCVNSCSWSRKVTATADGEWSAAVDKVVGDVAYTVEPASFTLKKGESQLITVTADVTKLGDDWGFANLKLSSSAHPVAAMPVVVKAAKRNLPSLITVNATRSADEMNISGLKALDLPDVKSASAGIALAETLESKLAEDSTNGKPFDDFDQVDVFKFPVPAGSLYFTASIAYTTSPDLDVYVLYNDGSGFSIVASSARAGSEESVLVSNPAAGDYYVVVQNYEASVAGAKDTYGLKHLTLSNEASDNFNVTLSGDNKDFDLNLAWDLDVLPGDDGLAVVMLQTSDTKVATVNLPVIFTRVADDVTPPAQTKVNGLVEPGEAIKVVNSIAANKTQETRTYLLSASIPAGHEVANISHDGKQEGQSINWSVDMASGQEAQDVSFDLIPRKASKANELVLTNKVDNATAKLISDSYSFDVPEVKPVARVGAPAAILEGSNLTLDGSLSTDANGDGLTYKWTQLGGKSVSVAKDQAVLKFKAPEANGGSEVISFNLTVTDTQGNSDSTLVSVSITDNPHKGGSLGWLALLLAPVAFLRRRMK</sequence>
<dbReference type="SMART" id="SM00089">
    <property type="entry name" value="PKD"/>
    <property type="match status" value="1"/>
</dbReference>
<feature type="signal peptide" evidence="11">
    <location>
        <begin position="1"/>
        <end position="20"/>
    </location>
</feature>
<proteinExistence type="inferred from homology"/>
<evidence type="ECO:0000256" key="5">
    <source>
        <dbReference type="ARBA" id="ARBA00022801"/>
    </source>
</evidence>
<dbReference type="InterPro" id="IPR023827">
    <property type="entry name" value="Peptidase_S8_Asp-AS"/>
</dbReference>
<dbReference type="Pfam" id="PF00082">
    <property type="entry name" value="Peptidase_S8"/>
    <property type="match status" value="1"/>
</dbReference>
<dbReference type="RefSeq" id="WP_240590398.1">
    <property type="nucleotide sequence ID" value="NZ_JAKUDL010000002.1"/>
</dbReference>
<evidence type="ECO:0000313" key="13">
    <source>
        <dbReference type="EMBL" id="MCH4293938.1"/>
    </source>
</evidence>
<dbReference type="AlphaFoldDB" id="A0AAJ1BG08"/>
<dbReference type="InterPro" id="IPR034197">
    <property type="entry name" value="Peptidases_S8_3"/>
</dbReference>
<comment type="caution">
    <text evidence="13">The sequence shown here is derived from an EMBL/GenBank/DDBJ whole genome shotgun (WGS) entry which is preliminary data.</text>
</comment>
<feature type="chain" id="PRO_5042560083" evidence="11">
    <location>
        <begin position="21"/>
        <end position="1280"/>
    </location>
</feature>
<evidence type="ECO:0000256" key="10">
    <source>
        <dbReference type="RuleBase" id="RU003355"/>
    </source>
</evidence>
<dbReference type="InterPro" id="IPR022398">
    <property type="entry name" value="Peptidase_S8_His-AS"/>
</dbReference>
<name>A0AAJ1BG08_9GAMM</name>
<dbReference type="Gene3D" id="3.40.50.200">
    <property type="entry name" value="Peptidase S8/S53 domain"/>
    <property type="match status" value="1"/>
</dbReference>
<dbReference type="NCBIfam" id="TIGR03501">
    <property type="entry name" value="GlyGly_CTERM"/>
    <property type="match status" value="1"/>
</dbReference>
<keyword evidence="5 9" id="KW-0378">Hydrolase</keyword>
<evidence type="ECO:0000256" key="7">
    <source>
        <dbReference type="ARBA" id="ARBA00023180"/>
    </source>
</evidence>
<feature type="domain" description="PKD/Chitinase" evidence="12">
    <location>
        <begin position="1165"/>
        <end position="1255"/>
    </location>
</feature>
<dbReference type="PROSITE" id="PS00137">
    <property type="entry name" value="SUBTILASE_HIS"/>
    <property type="match status" value="1"/>
</dbReference>
<dbReference type="PROSITE" id="PS51892">
    <property type="entry name" value="SUBTILASE"/>
    <property type="match status" value="1"/>
</dbReference>